<dbReference type="SUPFAM" id="SSF53850">
    <property type="entry name" value="Periplasmic binding protein-like II"/>
    <property type="match status" value="1"/>
</dbReference>
<dbReference type="AlphaFoldDB" id="A0A329RC68"/>
<keyword evidence="4" id="KW-1185">Reference proteome</keyword>
<dbReference type="PANTHER" id="PTHR30006:SF2">
    <property type="entry name" value="ABC TRANSPORTER SUBSTRATE-BINDING PROTEIN"/>
    <property type="match status" value="1"/>
</dbReference>
<accession>A0A329RC68</accession>
<dbReference type="STRING" id="29920.A0A329RC68"/>
<dbReference type="OrthoDB" id="164042at2759"/>
<dbReference type="EMBL" id="RCMV01000839">
    <property type="protein sequence ID" value="KAG3212423.1"/>
    <property type="molecule type" value="Genomic_DNA"/>
</dbReference>
<dbReference type="Proteomes" id="UP000251314">
    <property type="component" value="Unassembled WGS sequence"/>
</dbReference>
<name>A0A329RC68_9STRA</name>
<dbReference type="Gene3D" id="3.40.50.300">
    <property type="entry name" value="P-loop containing nucleotide triphosphate hydrolases"/>
    <property type="match status" value="1"/>
</dbReference>
<keyword evidence="1" id="KW-0732">Signal</keyword>
<dbReference type="Gene3D" id="3.40.190.10">
    <property type="entry name" value="Periplasmic binding protein-like II"/>
    <property type="match status" value="1"/>
</dbReference>
<sequence>MDEFDVFMDSQNRSMTVELLVEAAKKNCRKQFIFVTPNYLSVAFHRGSNIAAELVAAGEKVIGIGTDIGGNAPVGNSTEYIAWGQRAAILAKAKHPAAAKIFMNWALSEEVQSTTVAPSVRTDINTEKPWDIPEANMAGFPLFMEDREKVEEWKQTFTLHLGEVQGEPTPGFLGLYPGL</sequence>
<comment type="caution">
    <text evidence="3">The sequence shown here is derived from an EMBL/GenBank/DDBJ whole genome shotgun (WGS) entry which is preliminary data.</text>
</comment>
<organism evidence="3 4">
    <name type="scientific">Phytophthora cactorum</name>
    <dbReference type="NCBI Taxonomy" id="29920"/>
    <lineage>
        <taxon>Eukaryota</taxon>
        <taxon>Sar</taxon>
        <taxon>Stramenopiles</taxon>
        <taxon>Oomycota</taxon>
        <taxon>Peronosporomycetes</taxon>
        <taxon>Peronosporales</taxon>
        <taxon>Peronosporaceae</taxon>
        <taxon>Phytophthora</taxon>
    </lineage>
</organism>
<protein>
    <submittedName>
        <fullName evidence="3">Uncharacterized protein</fullName>
    </submittedName>
</protein>
<gene>
    <name evidence="3" type="ORF">PC110_g22689</name>
    <name evidence="2" type="ORF">PC129_g16615</name>
</gene>
<evidence type="ECO:0000313" key="4">
    <source>
        <dbReference type="Proteomes" id="UP000251314"/>
    </source>
</evidence>
<dbReference type="VEuPathDB" id="FungiDB:PC110_g22689"/>
<reference evidence="2" key="2">
    <citation type="submission" date="2018-05" db="EMBL/GenBank/DDBJ databases">
        <title>Effector identification in a new, highly contiguous assembly of the strawberry crown rot pathogen Phytophthora cactorum.</title>
        <authorList>
            <person name="Armitage A.D."/>
            <person name="Nellist C.F."/>
            <person name="Bates H."/>
            <person name="Vickerstaff R.J."/>
            <person name="Harrison R.J."/>
        </authorList>
    </citation>
    <scope>NUCLEOTIDE SEQUENCE</scope>
    <source>
        <strain evidence="2">P421</strain>
    </source>
</reference>
<evidence type="ECO:0000313" key="3">
    <source>
        <dbReference type="EMBL" id="RAW20868.1"/>
    </source>
</evidence>
<dbReference type="PANTHER" id="PTHR30006">
    <property type="entry name" value="THIAMINE-BINDING PERIPLASMIC PROTEIN-RELATED"/>
    <property type="match status" value="1"/>
</dbReference>
<evidence type="ECO:0000256" key="1">
    <source>
        <dbReference type="ARBA" id="ARBA00022729"/>
    </source>
</evidence>
<proteinExistence type="predicted"/>
<evidence type="ECO:0000313" key="2">
    <source>
        <dbReference type="EMBL" id="KAG3212423.1"/>
    </source>
</evidence>
<dbReference type="Proteomes" id="UP000760860">
    <property type="component" value="Unassembled WGS sequence"/>
</dbReference>
<reference evidence="3 4" key="1">
    <citation type="submission" date="2018-01" db="EMBL/GenBank/DDBJ databases">
        <title>Draft genome of the strawberry crown rot pathogen Phytophthora cactorum.</title>
        <authorList>
            <person name="Armitage A.D."/>
            <person name="Lysoe E."/>
            <person name="Nellist C.F."/>
            <person name="Harrison R.J."/>
            <person name="Brurberg M.B."/>
        </authorList>
    </citation>
    <scope>NUCLEOTIDE SEQUENCE [LARGE SCALE GENOMIC DNA]</scope>
    <source>
        <strain evidence="3 4">10300</strain>
    </source>
</reference>
<dbReference type="InterPro" id="IPR027417">
    <property type="entry name" value="P-loop_NTPase"/>
</dbReference>
<dbReference type="EMBL" id="MJFZ01002284">
    <property type="protein sequence ID" value="RAW20868.1"/>
    <property type="molecule type" value="Genomic_DNA"/>
</dbReference>